<dbReference type="EMBL" id="KE345585">
    <property type="protein sequence ID" value="EXC07350.1"/>
    <property type="molecule type" value="Genomic_DNA"/>
</dbReference>
<evidence type="ECO:0000256" key="12">
    <source>
        <dbReference type="PIRSR" id="PIRSR602401-1"/>
    </source>
</evidence>
<dbReference type="PRINTS" id="PR00463">
    <property type="entry name" value="EP450I"/>
</dbReference>
<keyword evidence="9 12" id="KW-0408">Iron</keyword>
<dbReference type="InterPro" id="IPR036396">
    <property type="entry name" value="Cyt_P450_sf"/>
</dbReference>
<comment type="similarity">
    <text evidence="3 13">Belongs to the cytochrome P450 family.</text>
</comment>
<evidence type="ECO:0000256" key="8">
    <source>
        <dbReference type="ARBA" id="ARBA00023002"/>
    </source>
</evidence>
<comment type="cofactor">
    <cofactor evidence="1 12">
        <name>heme</name>
        <dbReference type="ChEBI" id="CHEBI:30413"/>
    </cofactor>
</comment>
<organism evidence="15 16">
    <name type="scientific">Morus notabilis</name>
    <dbReference type="NCBI Taxonomy" id="981085"/>
    <lineage>
        <taxon>Eukaryota</taxon>
        <taxon>Viridiplantae</taxon>
        <taxon>Streptophyta</taxon>
        <taxon>Embryophyta</taxon>
        <taxon>Tracheophyta</taxon>
        <taxon>Spermatophyta</taxon>
        <taxon>Magnoliopsida</taxon>
        <taxon>eudicotyledons</taxon>
        <taxon>Gunneridae</taxon>
        <taxon>Pentapetalae</taxon>
        <taxon>rosids</taxon>
        <taxon>fabids</taxon>
        <taxon>Rosales</taxon>
        <taxon>Moraceae</taxon>
        <taxon>Moreae</taxon>
        <taxon>Morus</taxon>
    </lineage>
</organism>
<dbReference type="GO" id="GO:0016020">
    <property type="term" value="C:membrane"/>
    <property type="evidence" value="ECO:0007669"/>
    <property type="project" value="UniProtKB-SubCell"/>
</dbReference>
<dbReference type="FunFam" id="1.10.630.10:FF:000026">
    <property type="entry name" value="Cytochrome P450 82C4"/>
    <property type="match status" value="1"/>
</dbReference>
<keyword evidence="5 14" id="KW-0812">Transmembrane</keyword>
<keyword evidence="6 12" id="KW-0479">Metal-binding</keyword>
<keyword evidence="10 13" id="KW-0503">Monooxygenase</keyword>
<dbReference type="GO" id="GO:0020037">
    <property type="term" value="F:heme binding"/>
    <property type="evidence" value="ECO:0007669"/>
    <property type="project" value="InterPro"/>
</dbReference>
<evidence type="ECO:0000256" key="6">
    <source>
        <dbReference type="ARBA" id="ARBA00022723"/>
    </source>
</evidence>
<evidence type="ECO:0000256" key="7">
    <source>
        <dbReference type="ARBA" id="ARBA00022989"/>
    </source>
</evidence>
<proteinExistence type="inferred from homology"/>
<dbReference type="GO" id="GO:0016705">
    <property type="term" value="F:oxidoreductase activity, acting on paired donors, with incorporation or reduction of molecular oxygen"/>
    <property type="evidence" value="ECO:0007669"/>
    <property type="project" value="InterPro"/>
</dbReference>
<evidence type="ECO:0000256" key="9">
    <source>
        <dbReference type="ARBA" id="ARBA00023004"/>
    </source>
</evidence>
<evidence type="ECO:0000256" key="13">
    <source>
        <dbReference type="RuleBase" id="RU000461"/>
    </source>
</evidence>
<evidence type="ECO:0000256" key="4">
    <source>
        <dbReference type="ARBA" id="ARBA00022617"/>
    </source>
</evidence>
<dbReference type="GO" id="GO:0004497">
    <property type="term" value="F:monooxygenase activity"/>
    <property type="evidence" value="ECO:0007669"/>
    <property type="project" value="UniProtKB-KW"/>
</dbReference>
<sequence length="641" mass="71990">MKKTAKDLDQVLGGLLEEHKGMEGNHDKDDHEEDFMDESQQFSLTDIINTMDLQYIPSIIQAISTVLAASLFVYFLIKWRQKDSRRTPPEAGGAWPIVGHLHLLAGSQAPHRTLGHMADKYGPIFSIKVGVHRALVVSSWEMAKEFLTTNDKVFANRSKGIASEILAYNYAMFGFSPYGSYWRQVRKIATLELLSNNRLEILSHVRESEVKTAIKGICELWVNNINNGNNNGVELEMKKWFGDITLNVTFRMIVGKRYLEATSLSELGSDDRCRKTLRDFFDLAATFVVSDALPYLRWLDLGGCEKAMKKASKELDQLAQRWLEEHKLKRVSGEVTKDDQDFMDVMLSILDGADQSGIASYDVDTITKAISLALILAGTDTTTATMIWAIALLLNNREALKKAQQELDQHVGKERQVKESDLKNLDYLQAILKETLRLFPAAPLSVPHESTEDCTVAGYHVPARTRLILNLSKLHLDPTVWHEPSEFRPERFLTTHQNVDVRGQNFELIPFGSGRRMCPGVSFALQVLQLTLATLLHGFEIATTSDEPVDMRETVGLTSIKTSPLDLNGVYLAAIFPTRVGASGLDAYHPNVGEEATDDAPIEDLTGAYEQNQASQDAPYQNIDDEDVRNDLFERVDRCRK</sequence>
<dbReference type="PANTHER" id="PTHR47947">
    <property type="entry name" value="CYTOCHROME P450 82C3-RELATED"/>
    <property type="match status" value="1"/>
</dbReference>
<dbReference type="eggNOG" id="KOG0156">
    <property type="taxonomic scope" value="Eukaryota"/>
</dbReference>
<dbReference type="STRING" id="981085.W9RT04"/>
<evidence type="ECO:0000256" key="10">
    <source>
        <dbReference type="ARBA" id="ARBA00023033"/>
    </source>
</evidence>
<evidence type="ECO:0000256" key="11">
    <source>
        <dbReference type="ARBA" id="ARBA00023136"/>
    </source>
</evidence>
<evidence type="ECO:0000256" key="5">
    <source>
        <dbReference type="ARBA" id="ARBA00022692"/>
    </source>
</evidence>
<dbReference type="PANTHER" id="PTHR47947:SF26">
    <property type="entry name" value="CYTOCHROME P450"/>
    <property type="match status" value="1"/>
</dbReference>
<keyword evidence="4 12" id="KW-0349">Heme</keyword>
<evidence type="ECO:0000256" key="1">
    <source>
        <dbReference type="ARBA" id="ARBA00001971"/>
    </source>
</evidence>
<name>W9RT04_9ROSA</name>
<dbReference type="InterPro" id="IPR002401">
    <property type="entry name" value="Cyt_P450_E_grp-I"/>
</dbReference>
<feature type="transmembrane region" description="Helical" evidence="14">
    <location>
        <begin position="55"/>
        <end position="77"/>
    </location>
</feature>
<keyword evidence="16" id="KW-1185">Reference proteome</keyword>
<dbReference type="InterPro" id="IPR050651">
    <property type="entry name" value="Plant_Cytochrome_P450_Monoox"/>
</dbReference>
<keyword evidence="8 13" id="KW-0560">Oxidoreductase</keyword>
<dbReference type="PROSITE" id="PS00086">
    <property type="entry name" value="CYTOCHROME_P450"/>
    <property type="match status" value="1"/>
</dbReference>
<dbReference type="Pfam" id="PF00067">
    <property type="entry name" value="p450"/>
    <property type="match status" value="1"/>
</dbReference>
<comment type="subcellular location">
    <subcellularLocation>
        <location evidence="2">Membrane</location>
    </subcellularLocation>
</comment>
<feature type="binding site" description="axial binding residue" evidence="12">
    <location>
        <position position="518"/>
    </location>
    <ligand>
        <name>heme</name>
        <dbReference type="ChEBI" id="CHEBI:30413"/>
    </ligand>
    <ligandPart>
        <name>Fe</name>
        <dbReference type="ChEBI" id="CHEBI:18248"/>
    </ligandPart>
</feature>
<dbReference type="Gene3D" id="1.10.630.10">
    <property type="entry name" value="Cytochrome P450"/>
    <property type="match status" value="1"/>
</dbReference>
<dbReference type="GO" id="GO:0005506">
    <property type="term" value="F:iron ion binding"/>
    <property type="evidence" value="ECO:0007669"/>
    <property type="project" value="InterPro"/>
</dbReference>
<evidence type="ECO:0000256" key="14">
    <source>
        <dbReference type="SAM" id="Phobius"/>
    </source>
</evidence>
<dbReference type="AlphaFoldDB" id="W9RT04"/>
<protein>
    <submittedName>
        <fullName evidence="15">Cytochrome P450 82A3</fullName>
    </submittedName>
</protein>
<dbReference type="PRINTS" id="PR00385">
    <property type="entry name" value="P450"/>
</dbReference>
<reference evidence="16" key="1">
    <citation type="submission" date="2013-01" db="EMBL/GenBank/DDBJ databases">
        <title>Draft Genome Sequence of a Mulberry Tree, Morus notabilis C.K. Schneid.</title>
        <authorList>
            <person name="He N."/>
            <person name="Zhao S."/>
        </authorList>
    </citation>
    <scope>NUCLEOTIDE SEQUENCE</scope>
</reference>
<accession>W9RT04</accession>
<dbReference type="CDD" id="cd20654">
    <property type="entry name" value="CYP82"/>
    <property type="match status" value="1"/>
</dbReference>
<evidence type="ECO:0000256" key="2">
    <source>
        <dbReference type="ARBA" id="ARBA00004370"/>
    </source>
</evidence>
<evidence type="ECO:0000256" key="3">
    <source>
        <dbReference type="ARBA" id="ARBA00010617"/>
    </source>
</evidence>
<evidence type="ECO:0000313" key="15">
    <source>
        <dbReference type="EMBL" id="EXC07350.1"/>
    </source>
</evidence>
<keyword evidence="11 14" id="KW-0472">Membrane</keyword>
<dbReference type="SUPFAM" id="SSF48264">
    <property type="entry name" value="Cytochrome P450"/>
    <property type="match status" value="1"/>
</dbReference>
<evidence type="ECO:0000313" key="16">
    <source>
        <dbReference type="Proteomes" id="UP000030645"/>
    </source>
</evidence>
<dbReference type="InterPro" id="IPR001128">
    <property type="entry name" value="Cyt_P450"/>
</dbReference>
<dbReference type="Proteomes" id="UP000030645">
    <property type="component" value="Unassembled WGS sequence"/>
</dbReference>
<gene>
    <name evidence="15" type="ORF">L484_021258</name>
</gene>
<keyword evidence="7 14" id="KW-1133">Transmembrane helix</keyword>
<dbReference type="InterPro" id="IPR017972">
    <property type="entry name" value="Cyt_P450_CS"/>
</dbReference>